<keyword evidence="2" id="KW-1185">Reference proteome</keyword>
<evidence type="ECO:0000313" key="2">
    <source>
        <dbReference type="Proteomes" id="UP000295197"/>
    </source>
</evidence>
<accession>A0A4R3VX68</accession>
<organism evidence="1 2">
    <name type="scientific">Sphingobacterium alimentarium</name>
    <dbReference type="NCBI Taxonomy" id="797292"/>
    <lineage>
        <taxon>Bacteria</taxon>
        <taxon>Pseudomonadati</taxon>
        <taxon>Bacteroidota</taxon>
        <taxon>Sphingobacteriia</taxon>
        <taxon>Sphingobacteriales</taxon>
        <taxon>Sphingobacteriaceae</taxon>
        <taxon>Sphingobacterium</taxon>
    </lineage>
</organism>
<protein>
    <submittedName>
        <fullName evidence="1">Uncharacterized protein</fullName>
    </submittedName>
</protein>
<dbReference type="OrthoDB" id="615715at2"/>
<dbReference type="AlphaFoldDB" id="A0A4R3VX68"/>
<sequence>MKILHYARYGVFLLLSLPLFLSAKTPKPKILIYGSTLEAYVAAVQSAASGVPTLWVNPQGYSFQEDRFRIQEALSTTVLDGGVVYQFVDKKSLAQDSIPGVRQNGKREAYNVLSPDNLLLTSLSNEDVVKIVRGKTWKVTLSNRKSYDFLSVLDASLSQDLLRKTSLGNLPALKSTPAKDLTLAASRATVLLGEKNKEIYTYTLTDLFTQKDNFFVLDALAREAETNKAFQIAYGQIMGAIVSYCAFFKTTVDKIDLRTLQNELLTFRSRLLPAQDVSFKDQNFMSLQRMYLAGILPLHKKDEQLIFEGDDSVRVADIRPVINQFFTRAQLWFVDNNPEFMTVADALNLIKYTAFRGEELDVEVKRLWNMELTFKGDYNPSKVISRYEFAVLFDIYAAPFVKKVSQDGQTISR</sequence>
<evidence type="ECO:0000313" key="1">
    <source>
        <dbReference type="EMBL" id="TCV10879.1"/>
    </source>
</evidence>
<dbReference type="RefSeq" id="WP_132778150.1">
    <property type="nucleotide sequence ID" value="NZ_SMBZ01000030.1"/>
</dbReference>
<gene>
    <name evidence="1" type="ORF">EDC17_10306</name>
</gene>
<dbReference type="Proteomes" id="UP000295197">
    <property type="component" value="Unassembled WGS sequence"/>
</dbReference>
<proteinExistence type="predicted"/>
<name>A0A4R3VX68_9SPHI</name>
<dbReference type="EMBL" id="SMBZ01000030">
    <property type="protein sequence ID" value="TCV10879.1"/>
    <property type="molecule type" value="Genomic_DNA"/>
</dbReference>
<reference evidence="1 2" key="1">
    <citation type="submission" date="2019-03" db="EMBL/GenBank/DDBJ databases">
        <title>Genomic Encyclopedia of Type Strains, Phase IV (KMG-IV): sequencing the most valuable type-strain genomes for metagenomic binning, comparative biology and taxonomic classification.</title>
        <authorList>
            <person name="Goeker M."/>
        </authorList>
    </citation>
    <scope>NUCLEOTIDE SEQUENCE [LARGE SCALE GENOMIC DNA]</scope>
    <source>
        <strain evidence="1 2">DSM 22362</strain>
    </source>
</reference>
<comment type="caution">
    <text evidence="1">The sequence shown here is derived from an EMBL/GenBank/DDBJ whole genome shotgun (WGS) entry which is preliminary data.</text>
</comment>